<comment type="caution">
    <text evidence="1">The sequence shown here is derived from an EMBL/GenBank/DDBJ whole genome shotgun (WGS) entry which is preliminary data.</text>
</comment>
<evidence type="ECO:0000313" key="2">
    <source>
        <dbReference type="Proteomes" id="UP000430692"/>
    </source>
</evidence>
<dbReference type="AlphaFoldDB" id="A0A6I4VV79"/>
<dbReference type="Proteomes" id="UP000430692">
    <property type="component" value="Unassembled WGS sequence"/>
</dbReference>
<accession>A0A6I4VV79</accession>
<protein>
    <submittedName>
        <fullName evidence="1">Uncharacterized protein</fullName>
    </submittedName>
</protein>
<dbReference type="EMBL" id="WUUL01000004">
    <property type="protein sequence ID" value="MXQ53740.1"/>
    <property type="molecule type" value="Genomic_DNA"/>
</dbReference>
<reference evidence="1 2" key="1">
    <citation type="submission" date="2019-12" db="EMBL/GenBank/DDBJ databases">
        <title>Whole-genome analyses of novel actinobacteria.</title>
        <authorList>
            <person name="Sahin N."/>
            <person name="Saygin H."/>
        </authorList>
    </citation>
    <scope>NUCLEOTIDE SEQUENCE [LARGE SCALE GENOMIC DNA]</scope>
    <source>
        <strain evidence="1 2">KC615</strain>
    </source>
</reference>
<name>A0A6I4VV79_9BACL</name>
<keyword evidence="2" id="KW-1185">Reference proteome</keyword>
<gene>
    <name evidence="1" type="ORF">GSM42_08380</name>
</gene>
<proteinExistence type="predicted"/>
<organism evidence="1 2">
    <name type="scientific">Shimazuella alba</name>
    <dbReference type="NCBI Taxonomy" id="2690964"/>
    <lineage>
        <taxon>Bacteria</taxon>
        <taxon>Bacillati</taxon>
        <taxon>Bacillota</taxon>
        <taxon>Bacilli</taxon>
        <taxon>Bacillales</taxon>
        <taxon>Thermoactinomycetaceae</taxon>
        <taxon>Shimazuella</taxon>
    </lineage>
</organism>
<evidence type="ECO:0000313" key="1">
    <source>
        <dbReference type="EMBL" id="MXQ53740.1"/>
    </source>
</evidence>
<dbReference type="RefSeq" id="WP_160801089.1">
    <property type="nucleotide sequence ID" value="NZ_WUUL01000004.1"/>
</dbReference>
<sequence length="94" mass="10622">MVEVTIRGNMHEIEPVLSNLNYLLPYATKKSDKNREGDREIVYHLHGGNKEKELIIKTTGGKEIRIPFLQLVHADFASGQVFAGTVYDMFATDT</sequence>